<dbReference type="InParanoid" id="A0A1D6FRM3"/>
<dbReference type="InterPro" id="IPR024709">
    <property type="entry name" value="FucosylTrfase_pln"/>
</dbReference>
<dbReference type="PANTHER" id="PTHR31288">
    <property type="entry name" value="O-FUCOSYLTRANSFERASE FAMILY PROTEIN"/>
    <property type="match status" value="1"/>
</dbReference>
<keyword evidence="2 9" id="KW-0328">Glycosyltransferase</keyword>
<accession>A0A1D6FRM3</accession>
<proteinExistence type="inferred from homology"/>
<dbReference type="CDD" id="cd11299">
    <property type="entry name" value="O-FucT_plant"/>
    <property type="match status" value="1"/>
</dbReference>
<keyword evidence="8" id="KW-1133">Transmembrane helix</keyword>
<keyword evidence="5" id="KW-0119">Carbohydrate metabolism</keyword>
<evidence type="ECO:0000256" key="8">
    <source>
        <dbReference type="SAM" id="Phobius"/>
    </source>
</evidence>
<comment type="similarity">
    <text evidence="1">Belongs to the glycosyltransferase GT106 family.</text>
</comment>
<evidence type="ECO:0000256" key="7">
    <source>
        <dbReference type="SAM" id="MobiDB-lite"/>
    </source>
</evidence>
<dbReference type="ExpressionAtlas" id="A0A1D6FRM3">
    <property type="expression patterns" value="baseline and differential"/>
</dbReference>
<dbReference type="GO" id="GO:0016757">
    <property type="term" value="F:glycosyltransferase activity"/>
    <property type="evidence" value="ECO:0007669"/>
    <property type="project" value="UniProtKB-KW"/>
</dbReference>
<evidence type="ECO:0000256" key="3">
    <source>
        <dbReference type="ARBA" id="ARBA00022679"/>
    </source>
</evidence>
<keyword evidence="3 9" id="KW-0808">Transferase</keyword>
<dbReference type="AlphaFoldDB" id="A0A1D6FRM3"/>
<protein>
    <recommendedName>
        <fullName evidence="6">O-fucosyltransferase family protein</fullName>
    </recommendedName>
</protein>
<dbReference type="EMBL" id="CM000784">
    <property type="protein sequence ID" value="AQK94236.1"/>
    <property type="molecule type" value="Genomic_DNA"/>
</dbReference>
<keyword evidence="8" id="KW-0812">Transmembrane</keyword>
<keyword evidence="8" id="KW-0472">Membrane</keyword>
<name>A0A1D6FRM3_MAIZE</name>
<organism evidence="9">
    <name type="scientific">Zea mays</name>
    <name type="common">Maize</name>
    <dbReference type="NCBI Taxonomy" id="4577"/>
    <lineage>
        <taxon>Eukaryota</taxon>
        <taxon>Viridiplantae</taxon>
        <taxon>Streptophyta</taxon>
        <taxon>Embryophyta</taxon>
        <taxon>Tracheophyta</taxon>
        <taxon>Spermatophyta</taxon>
        <taxon>Magnoliopsida</taxon>
        <taxon>Liliopsida</taxon>
        <taxon>Poales</taxon>
        <taxon>Poaceae</taxon>
        <taxon>PACMAD clade</taxon>
        <taxon>Panicoideae</taxon>
        <taxon>Andropogonodae</taxon>
        <taxon>Andropogoneae</taxon>
        <taxon>Tripsacinae</taxon>
        <taxon>Zea</taxon>
    </lineage>
</organism>
<evidence type="ECO:0000313" key="9">
    <source>
        <dbReference type="EMBL" id="AQK94236.1"/>
    </source>
</evidence>
<dbReference type="Pfam" id="PF10250">
    <property type="entry name" value="O-FucT"/>
    <property type="match status" value="1"/>
</dbReference>
<dbReference type="GO" id="GO:0006004">
    <property type="term" value="P:fucose metabolic process"/>
    <property type="evidence" value="ECO:0007669"/>
    <property type="project" value="UniProtKB-KW"/>
</dbReference>
<keyword evidence="4" id="KW-0294">Fucose metabolism</keyword>
<feature type="transmembrane region" description="Helical" evidence="8">
    <location>
        <begin position="88"/>
        <end position="106"/>
    </location>
</feature>
<evidence type="ECO:0000256" key="2">
    <source>
        <dbReference type="ARBA" id="ARBA00022676"/>
    </source>
</evidence>
<sequence>MQGQAYSRLGSFGAAASAPPPPSAPVRPGAGAGGASRTPAKAGPARAIPGTAASATAAARAGVAHRGGGGAARRVARAVLATLLRRQAVFLFAPLLYVAAMLLYMGSLPLDAVPRIIARQPPGSVYRSPQLYARLRADMDADNSTGAICNAVAIAGFLNATLIIPNFHFHSIWRDPRCIPHLSTQIFIKYWNIPSTPTLEAKGFRLSRSKTEYMKCDFSAMGYEDGDVSLDGQVVPKKDIFRYLGSMLQKEGDIDEDVSHRIKAGWLKWRQAAGVLCDPRVPHKLKGKFYRTAIRSAMLYGAECWPTKRRYVQQLSVAEMRMLRWICGHTRRDQVWNDDIRERVGVAPIEEKLMQHRLRWFGHIQQRLEETPMHIGIIRRPENVKRGRGRPTLTWTEAVKRDLKEWNIDKELAVDRKGWNKFSDIYDKDHFVQRLQNDVRVVDEIPDFMMERFGHNLSNVFNFKIKAWARIQYYKDVVLPKLVEERVIRISPFANRLSFDAPSAVQRLRCLANFEALKFSKPIVSLSETLVSRMRERSAESDGKYISVHLRFEEDMIAFSCCVYDGGDEEKKEMDAAREIGWRGKFTKRGRVIRPGVIRMNGKCPLTPLEVGLMLRGMGFSNKTAIFLASGKIYRAEKNMASLLEMFPLLQTKETLASEEELAPFKNFSSRMAAVDYSVCAQSEVFVTTQGGNFPHFLMGHRRYLYGGHSKTIKPDKRRLVVLFDNPRIGWKALKRHLLNMRAHSDAKGIEMKRPSESIYTFPCPDCMCRLNRTEHSKSKHSR</sequence>
<evidence type="ECO:0000256" key="5">
    <source>
        <dbReference type="ARBA" id="ARBA00023277"/>
    </source>
</evidence>
<evidence type="ECO:0000256" key="6">
    <source>
        <dbReference type="ARBA" id="ARBA00030350"/>
    </source>
</evidence>
<feature type="region of interest" description="Disordered" evidence="7">
    <location>
        <begin position="1"/>
        <end position="47"/>
    </location>
</feature>
<evidence type="ECO:0000256" key="1">
    <source>
        <dbReference type="ARBA" id="ARBA00007737"/>
    </source>
</evidence>
<evidence type="ECO:0000256" key="4">
    <source>
        <dbReference type="ARBA" id="ARBA00023253"/>
    </source>
</evidence>
<gene>
    <name evidence="9" type="ORF">ZEAMMB73_Zm00001d010526</name>
</gene>
<reference evidence="9" key="1">
    <citation type="submission" date="2015-12" db="EMBL/GenBank/DDBJ databases">
        <title>Update maize B73 reference genome by single molecule sequencing technologies.</title>
        <authorList>
            <consortium name="Maize Genome Sequencing Project"/>
            <person name="Ware D."/>
        </authorList>
    </citation>
    <scope>NUCLEOTIDE SEQUENCE</scope>
    <source>
        <tissue evidence="9">Seedling</tissue>
    </source>
</reference>
<dbReference type="PANTHER" id="PTHR31288:SF25">
    <property type="entry name" value="O-FUCOSYLTRANSFERASE FAMILY PROTEIN"/>
    <property type="match status" value="1"/>
</dbReference>
<dbReference type="STRING" id="4577.A0A1D6FRM3"/>
<feature type="compositionally biased region" description="Low complexity" evidence="7">
    <location>
        <begin position="35"/>
        <end position="47"/>
    </location>
</feature>
<dbReference type="InterPro" id="IPR019378">
    <property type="entry name" value="GDP-Fuc_O-FucTrfase"/>
</dbReference>